<dbReference type="InterPro" id="IPR001623">
    <property type="entry name" value="DnaJ_domain"/>
</dbReference>
<organism evidence="4 5">
    <name type="scientific">Schaalia hyovaginalis</name>
    <dbReference type="NCBI Taxonomy" id="29316"/>
    <lineage>
        <taxon>Bacteria</taxon>
        <taxon>Bacillati</taxon>
        <taxon>Actinomycetota</taxon>
        <taxon>Actinomycetes</taxon>
        <taxon>Actinomycetales</taxon>
        <taxon>Actinomycetaceae</taxon>
        <taxon>Schaalia</taxon>
    </lineage>
</organism>
<dbReference type="GO" id="GO:0042026">
    <property type="term" value="P:protein refolding"/>
    <property type="evidence" value="ECO:0007669"/>
    <property type="project" value="TreeGrafter"/>
</dbReference>
<dbReference type="GO" id="GO:0005737">
    <property type="term" value="C:cytoplasm"/>
    <property type="evidence" value="ECO:0007669"/>
    <property type="project" value="TreeGrafter"/>
</dbReference>
<dbReference type="InterPro" id="IPR036869">
    <property type="entry name" value="J_dom_sf"/>
</dbReference>
<accession>A0A923IY09</accession>
<dbReference type="FunFam" id="2.60.260.20:FF:000013">
    <property type="entry name" value="DnaJ subfamily B member 11"/>
    <property type="match status" value="1"/>
</dbReference>
<evidence type="ECO:0000256" key="1">
    <source>
        <dbReference type="ARBA" id="ARBA00023186"/>
    </source>
</evidence>
<dbReference type="Pfam" id="PF00226">
    <property type="entry name" value="DnaJ"/>
    <property type="match status" value="1"/>
</dbReference>
<dbReference type="Gene3D" id="1.10.287.110">
    <property type="entry name" value="DnaJ domain"/>
    <property type="match status" value="1"/>
</dbReference>
<evidence type="ECO:0000313" key="5">
    <source>
        <dbReference type="Proteomes" id="UP000617426"/>
    </source>
</evidence>
<keyword evidence="1" id="KW-0143">Chaperone</keyword>
<dbReference type="GO" id="GO:0051082">
    <property type="term" value="F:unfolded protein binding"/>
    <property type="evidence" value="ECO:0007669"/>
    <property type="project" value="InterPro"/>
</dbReference>
<dbReference type="PRINTS" id="PR00625">
    <property type="entry name" value="JDOMAIN"/>
</dbReference>
<evidence type="ECO:0000256" key="2">
    <source>
        <dbReference type="SAM" id="MobiDB-lite"/>
    </source>
</evidence>
<feature type="domain" description="J" evidence="3">
    <location>
        <begin position="10"/>
        <end position="75"/>
    </location>
</feature>
<reference evidence="4" key="1">
    <citation type="submission" date="2020-08" db="EMBL/GenBank/DDBJ databases">
        <title>Sequencing the genomes of 1000 actinobacteria strains.</title>
        <authorList>
            <person name="Klenk H.-P."/>
        </authorList>
    </citation>
    <scope>NUCLEOTIDE SEQUENCE</scope>
    <source>
        <strain evidence="4">DSM 10695</strain>
    </source>
</reference>
<dbReference type="RefSeq" id="WP_184454019.1">
    <property type="nucleotide sequence ID" value="NZ_JACHMK010000001.1"/>
</dbReference>
<dbReference type="PANTHER" id="PTHR43096:SF52">
    <property type="entry name" value="DNAJ HOMOLOG 1, MITOCHONDRIAL-RELATED"/>
    <property type="match status" value="1"/>
</dbReference>
<dbReference type="SMART" id="SM00271">
    <property type="entry name" value="DnaJ"/>
    <property type="match status" value="1"/>
</dbReference>
<feature type="region of interest" description="Disordered" evidence="2">
    <location>
        <begin position="148"/>
        <end position="169"/>
    </location>
</feature>
<dbReference type="SUPFAM" id="SSF49493">
    <property type="entry name" value="HSP40/DnaJ peptide-binding domain"/>
    <property type="match status" value="2"/>
</dbReference>
<dbReference type="Gene3D" id="2.60.260.20">
    <property type="entry name" value="Urease metallochaperone UreE, N-terminal domain"/>
    <property type="match status" value="2"/>
</dbReference>
<name>A0A923IY09_9ACTO</name>
<evidence type="ECO:0000313" key="4">
    <source>
        <dbReference type="EMBL" id="MBB6335572.1"/>
    </source>
</evidence>
<dbReference type="Pfam" id="PF01556">
    <property type="entry name" value="DnaJ_C"/>
    <property type="match status" value="1"/>
</dbReference>
<dbReference type="AlphaFoldDB" id="A0A923IY09"/>
<proteinExistence type="predicted"/>
<dbReference type="PROSITE" id="PS00636">
    <property type="entry name" value="DNAJ_1"/>
    <property type="match status" value="1"/>
</dbReference>
<dbReference type="PROSITE" id="PS50076">
    <property type="entry name" value="DNAJ_2"/>
    <property type="match status" value="1"/>
</dbReference>
<comment type="caution">
    <text evidence="4">The sequence shown here is derived from an EMBL/GenBank/DDBJ whole genome shotgun (WGS) entry which is preliminary data.</text>
</comment>
<dbReference type="EMBL" id="JACHMK010000001">
    <property type="protein sequence ID" value="MBB6335572.1"/>
    <property type="molecule type" value="Genomic_DNA"/>
</dbReference>
<evidence type="ECO:0000259" key="3">
    <source>
        <dbReference type="PROSITE" id="PS50076"/>
    </source>
</evidence>
<dbReference type="InterPro" id="IPR018253">
    <property type="entry name" value="DnaJ_domain_CS"/>
</dbReference>
<gene>
    <name evidence="4" type="ORF">HD592_002137</name>
</gene>
<dbReference type="Proteomes" id="UP000617426">
    <property type="component" value="Unassembled WGS sequence"/>
</dbReference>
<dbReference type="InterPro" id="IPR002939">
    <property type="entry name" value="DnaJ_C"/>
</dbReference>
<sequence length="342" mass="36245">MSGQDWLEKDFYATLGVAKDADDAAIKKAYRKLARQWHPDQNPGDAKAEEKFKEIGEAYAVLSDAGQRKQYDALRAMAGGGARFSAGSGAGGPDLSDLFGAFGNSGFRMNFPSGASASAQGAPDLNDILSGMFGGSGASSFGARGYSGPPFGPGTGTPRARKGEDRRASTRISFREALAGTEVFMTINGKRQKVRLPKAVKDGQKIRLRGKGHSGVNGGPAGDLEVTIHVDPHPVFVRDGDDIRVVVPVAFTEAVLGAKVEVPLLDGSTVTVKVPAGTQSGALLRVRKRGVETDKRKGDLIIEVRVQVPTALDREQKRAVEKLVALFADEDPRADLLEAAKE</sequence>
<dbReference type="CDD" id="cd06257">
    <property type="entry name" value="DnaJ"/>
    <property type="match status" value="1"/>
</dbReference>
<keyword evidence="5" id="KW-1185">Reference proteome</keyword>
<dbReference type="PANTHER" id="PTHR43096">
    <property type="entry name" value="DNAJ HOMOLOG 1, MITOCHONDRIAL-RELATED"/>
    <property type="match status" value="1"/>
</dbReference>
<dbReference type="CDD" id="cd10747">
    <property type="entry name" value="DnaJ_C"/>
    <property type="match status" value="1"/>
</dbReference>
<dbReference type="SUPFAM" id="SSF46565">
    <property type="entry name" value="Chaperone J-domain"/>
    <property type="match status" value="1"/>
</dbReference>
<protein>
    <submittedName>
        <fullName evidence="4">Molecular chaperone DnaJ</fullName>
    </submittedName>
</protein>
<dbReference type="InterPro" id="IPR008971">
    <property type="entry name" value="HSP40/DnaJ_pept-bd"/>
</dbReference>